<sequence length="159" mass="17260">MGYYSHASPLLLYGQYLQSTGNRSFFPHYPLVTECPGALLFLYFTRFHHSSHSLLFPPTSPSFPSPPPHTSLLPRSLFPLPPLLLPSLSSSPPSLFLSLLPSPPSFPLLLPPLPSFLPPLLSLLLPSPSLSSSSSPFVFFFSCPSLLASSPPPPSFSAR</sequence>
<accession>A8YAX2</accession>
<dbReference type="AlphaFoldDB" id="A8YAX2"/>
<evidence type="ECO:0000313" key="1">
    <source>
        <dbReference type="EMBL" id="CAO90488.1"/>
    </source>
</evidence>
<gene>
    <name evidence="1" type="ORF">IPF_5906</name>
</gene>
<proteinExistence type="predicted"/>
<feature type="non-terminal residue" evidence="1">
    <location>
        <position position="159"/>
    </location>
</feature>
<protein>
    <submittedName>
        <fullName evidence="1">Genome sequencing data, contig C262</fullName>
    </submittedName>
</protein>
<name>A8YAX2_MICA7</name>
<organism evidence="1">
    <name type="scientific">Microcystis aeruginosa (strain PCC 7806)</name>
    <dbReference type="NCBI Taxonomy" id="267872"/>
    <lineage>
        <taxon>Bacteria</taxon>
        <taxon>Bacillati</taxon>
        <taxon>Cyanobacteriota</taxon>
        <taxon>Cyanophyceae</taxon>
        <taxon>Oscillatoriophycideae</taxon>
        <taxon>Chroococcales</taxon>
        <taxon>Microcystaceae</taxon>
        <taxon>Microcystis</taxon>
    </lineage>
</organism>
<reference evidence="1" key="1">
    <citation type="submission" date="2007-08" db="EMBL/GenBank/DDBJ databases">
        <authorList>
            <person name="Frangeul L."/>
        </authorList>
    </citation>
    <scope>NUCLEOTIDE SEQUENCE</scope>
    <source>
        <strain evidence="1">PCC 7806</strain>
    </source>
</reference>
<dbReference type="EMBL" id="AM778892">
    <property type="protein sequence ID" value="CAO90488.1"/>
    <property type="molecule type" value="Genomic_DNA"/>
</dbReference>